<sequence length="346" mass="37907">MSQDREPLSPLEQRMLDGLLRVADEEAVHSGQPKRSRFAWLAVAAVTVLGLGAAATVPALLQPSTPDTPVQISPAPGHIGYRRVITGHQYVSTRHLGGDFVDITAEIRDTAELWAELGDPRSIRAKLEPHQVLSCAPVDNRGLCANWLADNTGKNLGLRLRPEDRTVPNVSRRTDPEASGLDYQTINLLPTDQVGGRPVTEFGTTAEELTTQFDELTQRIRQNGQKQFEGTVTRWERLRYAVELLLAIGATPQQRAAAWTVATRSAEVAETPATDRLGRAGRALVYGSSPDLRRELVIDPATHTLLSQSETIAPPKDTQRQTYPVASVNYTLYLAEGAVRSLAEVR</sequence>
<gene>
    <name evidence="2" type="ORF">HNR67_008527</name>
</gene>
<organism evidence="2 3">
    <name type="scientific">Crossiella cryophila</name>
    <dbReference type="NCBI Taxonomy" id="43355"/>
    <lineage>
        <taxon>Bacteria</taxon>
        <taxon>Bacillati</taxon>
        <taxon>Actinomycetota</taxon>
        <taxon>Actinomycetes</taxon>
        <taxon>Pseudonocardiales</taxon>
        <taxon>Pseudonocardiaceae</taxon>
        <taxon>Crossiella</taxon>
    </lineage>
</organism>
<keyword evidence="3" id="KW-1185">Reference proteome</keyword>
<dbReference type="Proteomes" id="UP000533598">
    <property type="component" value="Unassembled WGS sequence"/>
</dbReference>
<feature type="transmembrane region" description="Helical" evidence="1">
    <location>
        <begin position="38"/>
        <end position="61"/>
    </location>
</feature>
<reference evidence="2 3" key="1">
    <citation type="submission" date="2020-08" db="EMBL/GenBank/DDBJ databases">
        <title>Sequencing the genomes of 1000 actinobacteria strains.</title>
        <authorList>
            <person name="Klenk H.-P."/>
        </authorList>
    </citation>
    <scope>NUCLEOTIDE SEQUENCE [LARGE SCALE GENOMIC DNA]</scope>
    <source>
        <strain evidence="2 3">DSM 44230</strain>
    </source>
</reference>
<dbReference type="EMBL" id="JACHMH010000001">
    <property type="protein sequence ID" value="MBB4682409.1"/>
    <property type="molecule type" value="Genomic_DNA"/>
</dbReference>
<evidence type="ECO:0000313" key="2">
    <source>
        <dbReference type="EMBL" id="MBB4682409.1"/>
    </source>
</evidence>
<evidence type="ECO:0000256" key="1">
    <source>
        <dbReference type="SAM" id="Phobius"/>
    </source>
</evidence>
<name>A0A7W7CJK3_9PSEU</name>
<accession>A0A7W7CJK3</accession>
<evidence type="ECO:0000313" key="3">
    <source>
        <dbReference type="Proteomes" id="UP000533598"/>
    </source>
</evidence>
<keyword evidence="1" id="KW-0472">Membrane</keyword>
<comment type="caution">
    <text evidence="2">The sequence shown here is derived from an EMBL/GenBank/DDBJ whole genome shotgun (WGS) entry which is preliminary data.</text>
</comment>
<dbReference type="RefSeq" id="WP_185009697.1">
    <property type="nucleotide sequence ID" value="NZ_BAAAUI010000007.1"/>
</dbReference>
<keyword evidence="1" id="KW-0812">Transmembrane</keyword>
<proteinExistence type="predicted"/>
<keyword evidence="1" id="KW-1133">Transmembrane helix</keyword>
<dbReference type="AlphaFoldDB" id="A0A7W7CJK3"/>
<protein>
    <submittedName>
        <fullName evidence="2">Uncharacterized protein</fullName>
    </submittedName>
</protein>